<dbReference type="InterPro" id="IPR036259">
    <property type="entry name" value="MFS_trans_sf"/>
</dbReference>
<feature type="transmembrane region" description="Helical" evidence="5">
    <location>
        <begin position="188"/>
        <end position="205"/>
    </location>
</feature>
<dbReference type="PROSITE" id="PS00217">
    <property type="entry name" value="SUGAR_TRANSPORT_2"/>
    <property type="match status" value="1"/>
</dbReference>
<evidence type="ECO:0000256" key="3">
    <source>
        <dbReference type="ARBA" id="ARBA00022989"/>
    </source>
</evidence>
<organism evidence="7 8">
    <name type="scientific">Mycolicibacterium litorale</name>
    <dbReference type="NCBI Taxonomy" id="758802"/>
    <lineage>
        <taxon>Bacteria</taxon>
        <taxon>Bacillati</taxon>
        <taxon>Actinomycetota</taxon>
        <taxon>Actinomycetes</taxon>
        <taxon>Mycobacteriales</taxon>
        <taxon>Mycobacteriaceae</taxon>
        <taxon>Mycolicibacterium</taxon>
    </lineage>
</organism>
<sequence length="378" mass="38697">MMAFAASGVAGEWALSESAVGLLLSSGLLGMAVGSVLIAPLADRIGRRPVTAGALVLCGLGMVVSALSTDAVTLGSGRVLTGLGVGATVASLPVIITELTPKRWRGPMMALYAAGLPAGGIVGGAVAALLITGYGWRAPFVVGAVLTLILASVVVVAMPESRGGDKASRTPRRAVRSILDRNHGAPTVLLWFSYFVLMGGFYFAASWTPRLLEQSGFSGDQGLSAGVLLNLGGLAGTLLFGVLTLRASRKRLTMWAFACCGLAFLAMTFAMGSLTAALLVAIAIGLFVNACAAGLHSIGPELYSPPVRATGMGWAMGVGRLGALAAPILAGVLLDNAWSPESLFRLLAWPMIAAALAVLLMVRRARKDAVFSQPVPAP</sequence>
<feature type="transmembrane region" description="Helical" evidence="5">
    <location>
        <begin position="49"/>
        <end position="67"/>
    </location>
</feature>
<protein>
    <submittedName>
        <fullName evidence="7">MFS transporter</fullName>
    </submittedName>
</protein>
<feature type="domain" description="Major facilitator superfamily (MFS) profile" evidence="6">
    <location>
        <begin position="1"/>
        <end position="366"/>
    </location>
</feature>
<keyword evidence="3 5" id="KW-1133">Transmembrane helix</keyword>
<gene>
    <name evidence="7" type="ORF">NIIDNTM18_43800</name>
</gene>
<feature type="transmembrane region" description="Helical" evidence="5">
    <location>
        <begin position="20"/>
        <end position="42"/>
    </location>
</feature>
<feature type="transmembrane region" description="Helical" evidence="5">
    <location>
        <begin position="140"/>
        <end position="159"/>
    </location>
</feature>
<keyword evidence="2 5" id="KW-0812">Transmembrane</keyword>
<dbReference type="GO" id="GO:0046943">
    <property type="term" value="F:carboxylic acid transmembrane transporter activity"/>
    <property type="evidence" value="ECO:0007669"/>
    <property type="project" value="TreeGrafter"/>
</dbReference>
<evidence type="ECO:0000313" key="8">
    <source>
        <dbReference type="Proteomes" id="UP000515734"/>
    </source>
</evidence>
<evidence type="ECO:0000259" key="6">
    <source>
        <dbReference type="PROSITE" id="PS50850"/>
    </source>
</evidence>
<accession>A0A6S6PAG7</accession>
<reference evidence="7 8" key="1">
    <citation type="submission" date="2020-07" db="EMBL/GenBank/DDBJ databases">
        <title>Complete genome sequence of Mycolicibacterium litorale like strain isolated from cardiac implantable electronic device infection.</title>
        <authorList>
            <person name="Fukano H."/>
            <person name="Miyama H."/>
            <person name="Hoshino Y."/>
        </authorList>
    </citation>
    <scope>NUCLEOTIDE SEQUENCE [LARGE SCALE GENOMIC DNA]</scope>
    <source>
        <strain evidence="7 8">NIIDNTM18</strain>
    </source>
</reference>
<dbReference type="PROSITE" id="PS50850">
    <property type="entry name" value="MFS"/>
    <property type="match status" value="1"/>
</dbReference>
<dbReference type="SUPFAM" id="SSF103473">
    <property type="entry name" value="MFS general substrate transporter"/>
    <property type="match status" value="1"/>
</dbReference>
<dbReference type="InterPro" id="IPR005829">
    <property type="entry name" value="Sugar_transporter_CS"/>
</dbReference>
<feature type="transmembrane region" description="Helical" evidence="5">
    <location>
        <begin position="225"/>
        <end position="245"/>
    </location>
</feature>
<feature type="transmembrane region" description="Helical" evidence="5">
    <location>
        <begin position="252"/>
        <end position="271"/>
    </location>
</feature>
<dbReference type="Gene3D" id="1.20.1250.20">
    <property type="entry name" value="MFS general substrate transporter like domains"/>
    <property type="match status" value="1"/>
</dbReference>
<name>A0A6S6PAG7_9MYCO</name>
<proteinExistence type="predicted"/>
<comment type="subcellular location">
    <subcellularLocation>
        <location evidence="1">Cell membrane</location>
        <topology evidence="1">Multi-pass membrane protein</topology>
    </subcellularLocation>
</comment>
<evidence type="ECO:0000256" key="4">
    <source>
        <dbReference type="ARBA" id="ARBA00023136"/>
    </source>
</evidence>
<feature type="transmembrane region" description="Helical" evidence="5">
    <location>
        <begin position="277"/>
        <end position="299"/>
    </location>
</feature>
<evidence type="ECO:0000256" key="2">
    <source>
        <dbReference type="ARBA" id="ARBA00022692"/>
    </source>
</evidence>
<dbReference type="PANTHER" id="PTHR23508">
    <property type="entry name" value="CARBOXYLIC ACID TRANSPORTER PROTEIN HOMOLOG"/>
    <property type="match status" value="1"/>
</dbReference>
<keyword evidence="4 5" id="KW-0472">Membrane</keyword>
<dbReference type="PANTHER" id="PTHR23508:SF10">
    <property type="entry name" value="CARBOXYLIC ACID TRANSPORTER PROTEIN HOMOLOG"/>
    <property type="match status" value="1"/>
</dbReference>
<dbReference type="Proteomes" id="UP000515734">
    <property type="component" value="Chromosome"/>
</dbReference>
<evidence type="ECO:0000256" key="5">
    <source>
        <dbReference type="SAM" id="Phobius"/>
    </source>
</evidence>
<dbReference type="GO" id="GO:0005886">
    <property type="term" value="C:plasma membrane"/>
    <property type="evidence" value="ECO:0007669"/>
    <property type="project" value="UniProtKB-SubCell"/>
</dbReference>
<evidence type="ECO:0000313" key="7">
    <source>
        <dbReference type="EMBL" id="BCI55102.1"/>
    </source>
</evidence>
<dbReference type="InterPro" id="IPR020846">
    <property type="entry name" value="MFS_dom"/>
</dbReference>
<feature type="transmembrane region" description="Helical" evidence="5">
    <location>
        <begin position="311"/>
        <end position="334"/>
    </location>
</feature>
<evidence type="ECO:0000256" key="1">
    <source>
        <dbReference type="ARBA" id="ARBA00004651"/>
    </source>
</evidence>
<dbReference type="PROSITE" id="PS00216">
    <property type="entry name" value="SUGAR_TRANSPORT_1"/>
    <property type="match status" value="1"/>
</dbReference>
<feature type="transmembrane region" description="Helical" evidence="5">
    <location>
        <begin position="109"/>
        <end position="134"/>
    </location>
</feature>
<dbReference type="EMBL" id="AP023287">
    <property type="protein sequence ID" value="BCI55102.1"/>
    <property type="molecule type" value="Genomic_DNA"/>
</dbReference>
<dbReference type="AlphaFoldDB" id="A0A6S6PAG7"/>
<feature type="transmembrane region" description="Helical" evidence="5">
    <location>
        <begin position="346"/>
        <end position="362"/>
    </location>
</feature>
<dbReference type="Pfam" id="PF07690">
    <property type="entry name" value="MFS_1"/>
    <property type="match status" value="1"/>
</dbReference>
<feature type="transmembrane region" description="Helical" evidence="5">
    <location>
        <begin position="79"/>
        <end position="97"/>
    </location>
</feature>
<dbReference type="InterPro" id="IPR011701">
    <property type="entry name" value="MFS"/>
</dbReference>